<dbReference type="Gene3D" id="2.40.160.60">
    <property type="entry name" value="Outer membrane protein transport protein (OMPP1/FadL/TodX)"/>
    <property type="match status" value="1"/>
</dbReference>
<dbReference type="AlphaFoldDB" id="A0A5E7VQ75"/>
<protein>
    <submittedName>
        <fullName evidence="1">Uncharacterized protein</fullName>
    </submittedName>
</protein>
<dbReference type="EMBL" id="CABVJF010000032">
    <property type="protein sequence ID" value="VVQ24862.1"/>
    <property type="molecule type" value="Genomic_DNA"/>
</dbReference>
<name>A0A5E7VQ75_PSEFL</name>
<dbReference type="SUPFAM" id="SSF56935">
    <property type="entry name" value="Porins"/>
    <property type="match status" value="1"/>
</dbReference>
<evidence type="ECO:0000313" key="1">
    <source>
        <dbReference type="EMBL" id="VVQ24862.1"/>
    </source>
</evidence>
<accession>A0A5E7VQ75</accession>
<evidence type="ECO:0000313" key="2">
    <source>
        <dbReference type="Proteomes" id="UP000381378"/>
    </source>
</evidence>
<gene>
    <name evidence="1" type="ORF">PS928_05855</name>
</gene>
<dbReference type="Proteomes" id="UP000381378">
    <property type="component" value="Unassembled WGS sequence"/>
</dbReference>
<proteinExistence type="predicted"/>
<sequence length="112" mass="11456">MLYEIGTDNVGLANAGSAARAQGPSTIASNPAGMSYLPGTQITGGLQVRYGNLKFNRDDDTNVVGSGSGAALDPMPGASFADQIPSRPYISGAPPIPFRQACASRSRTSATH</sequence>
<organism evidence="1 2">
    <name type="scientific">Pseudomonas fluorescens</name>
    <dbReference type="NCBI Taxonomy" id="294"/>
    <lineage>
        <taxon>Bacteria</taxon>
        <taxon>Pseudomonadati</taxon>
        <taxon>Pseudomonadota</taxon>
        <taxon>Gammaproteobacteria</taxon>
        <taxon>Pseudomonadales</taxon>
        <taxon>Pseudomonadaceae</taxon>
        <taxon>Pseudomonas</taxon>
    </lineage>
</organism>
<reference evidence="1 2" key="1">
    <citation type="submission" date="2019-09" db="EMBL/GenBank/DDBJ databases">
        <authorList>
            <person name="Chandra G."/>
            <person name="Truman W A."/>
        </authorList>
    </citation>
    <scope>NUCLEOTIDE SEQUENCE [LARGE SCALE GENOMIC DNA]</scope>
    <source>
        <strain evidence="1">PS928</strain>
    </source>
</reference>